<accession>A0A8T1Z145</accession>
<proteinExistence type="predicted"/>
<name>A0A8T1Z145_9BRAS</name>
<dbReference type="Proteomes" id="UP000694240">
    <property type="component" value="Chromosome 11"/>
</dbReference>
<comment type="caution">
    <text evidence="1">The sequence shown here is derived from an EMBL/GenBank/DDBJ whole genome shotgun (WGS) entry which is preliminary data.</text>
</comment>
<reference evidence="1 2" key="1">
    <citation type="submission" date="2020-12" db="EMBL/GenBank/DDBJ databases">
        <title>Concerted genomic and epigenomic changes stabilize Arabidopsis allopolyploids.</title>
        <authorList>
            <person name="Chen Z."/>
        </authorList>
    </citation>
    <scope>NUCLEOTIDE SEQUENCE [LARGE SCALE GENOMIC DNA]</scope>
    <source>
        <strain evidence="1">Allo738</strain>
        <tissue evidence="1">Leaf</tissue>
    </source>
</reference>
<keyword evidence="2" id="KW-1185">Reference proteome</keyword>
<dbReference type="PANTHER" id="PTHR33511">
    <property type="entry name" value="OS06G0632400 PROTEIN"/>
    <property type="match status" value="1"/>
</dbReference>
<dbReference type="AlphaFoldDB" id="A0A8T1Z145"/>
<evidence type="ECO:0000313" key="1">
    <source>
        <dbReference type="EMBL" id="KAG7552012.1"/>
    </source>
</evidence>
<dbReference type="EMBL" id="JAEFBK010000011">
    <property type="protein sequence ID" value="KAG7552012.1"/>
    <property type="molecule type" value="Genomic_DNA"/>
</dbReference>
<protein>
    <submittedName>
        <fullName evidence="1">Uncharacterized protein</fullName>
    </submittedName>
</protein>
<gene>
    <name evidence="1" type="ORF">ISN45_Aa06g026320</name>
</gene>
<organism evidence="1 2">
    <name type="scientific">Arabidopsis thaliana x Arabidopsis arenosa</name>
    <dbReference type="NCBI Taxonomy" id="1240361"/>
    <lineage>
        <taxon>Eukaryota</taxon>
        <taxon>Viridiplantae</taxon>
        <taxon>Streptophyta</taxon>
        <taxon>Embryophyta</taxon>
        <taxon>Tracheophyta</taxon>
        <taxon>Spermatophyta</taxon>
        <taxon>Magnoliopsida</taxon>
        <taxon>eudicotyledons</taxon>
        <taxon>Gunneridae</taxon>
        <taxon>Pentapetalae</taxon>
        <taxon>rosids</taxon>
        <taxon>malvids</taxon>
        <taxon>Brassicales</taxon>
        <taxon>Brassicaceae</taxon>
        <taxon>Camelineae</taxon>
        <taxon>Arabidopsis</taxon>
    </lineage>
</organism>
<evidence type="ECO:0000313" key="2">
    <source>
        <dbReference type="Proteomes" id="UP000694240"/>
    </source>
</evidence>
<sequence length="307" mass="35193">MPQEEELQTPHLPITIFDPSRREKPVHAIAFIDTGAHTTIMNPKILSRTMWMPHQQDFRVANSESLTVKLKSKPITIELFPGCQVTKQVLGSSVPGKDLILGWDTYSVLKKKFGISLEPRGVRWRNLYKAFTTMHRLFSIEDSVAVGFNKIEEELKMTSCADSHTEFLQKCNHPLWLNSDFFVSLPFKEDVHTTPTKASHAGMPPTLLQKANEECNQLMDQGHSRKKFSLFSFFKARRSSHHRVEADASWDDVVYTRKAWASDEDKRYWVAEPGIDRKASAFIAKFHASRVSESERQTLPPCQSHHD</sequence>